<reference evidence="7 8" key="1">
    <citation type="submission" date="2018-12" db="EMBL/GenBank/DDBJ databases">
        <authorList>
            <person name="Toschakov S.V."/>
        </authorList>
    </citation>
    <scope>NUCLEOTIDE SEQUENCE [LARGE SCALE GENOMIC DNA]</scope>
    <source>
        <strain evidence="7 8">GM2012</strain>
    </source>
</reference>
<dbReference type="GO" id="GO:0016765">
    <property type="term" value="F:transferase activity, transferring alkyl or aryl (other than methyl) groups"/>
    <property type="evidence" value="ECO:0007669"/>
    <property type="project" value="InterPro"/>
</dbReference>
<name>A0A432MLV9_9BACT</name>
<evidence type="ECO:0000313" key="7">
    <source>
        <dbReference type="EMBL" id="RUL88187.1"/>
    </source>
</evidence>
<comment type="caution">
    <text evidence="7">The sequence shown here is derived from an EMBL/GenBank/DDBJ whole genome shotgun (WGS) entry which is preliminary data.</text>
</comment>
<keyword evidence="2" id="KW-1003">Cell membrane</keyword>
<keyword evidence="4 6" id="KW-1133">Transmembrane helix</keyword>
<dbReference type="Gene3D" id="1.10.357.140">
    <property type="entry name" value="UbiA prenyltransferase"/>
    <property type="match status" value="1"/>
</dbReference>
<dbReference type="InterPro" id="IPR000537">
    <property type="entry name" value="UbiA_prenyltransferase"/>
</dbReference>
<evidence type="ECO:0000313" key="8">
    <source>
        <dbReference type="Proteomes" id="UP000280296"/>
    </source>
</evidence>
<keyword evidence="8" id="KW-1185">Reference proteome</keyword>
<dbReference type="InterPro" id="IPR044878">
    <property type="entry name" value="UbiA_sf"/>
</dbReference>
<evidence type="ECO:0000256" key="2">
    <source>
        <dbReference type="ARBA" id="ARBA00022475"/>
    </source>
</evidence>
<dbReference type="EMBL" id="RYZH01000013">
    <property type="protein sequence ID" value="RUL88187.1"/>
    <property type="molecule type" value="Genomic_DNA"/>
</dbReference>
<keyword evidence="7" id="KW-0808">Transferase</keyword>
<feature type="transmembrane region" description="Helical" evidence="6">
    <location>
        <begin position="219"/>
        <end position="238"/>
    </location>
</feature>
<dbReference type="InterPro" id="IPR050475">
    <property type="entry name" value="Prenyltransferase_related"/>
</dbReference>
<protein>
    <submittedName>
        <fullName evidence="7">4-hydroxybenzoate polyprenyltransferase</fullName>
    </submittedName>
</protein>
<dbReference type="PANTHER" id="PTHR42723">
    <property type="entry name" value="CHLOROPHYLL SYNTHASE"/>
    <property type="match status" value="1"/>
</dbReference>
<dbReference type="Pfam" id="PF01040">
    <property type="entry name" value="UbiA"/>
    <property type="match status" value="1"/>
</dbReference>
<feature type="transmembrane region" description="Helical" evidence="6">
    <location>
        <begin position="81"/>
        <end position="101"/>
    </location>
</feature>
<evidence type="ECO:0000256" key="6">
    <source>
        <dbReference type="SAM" id="Phobius"/>
    </source>
</evidence>
<gene>
    <name evidence="7" type="ORF">TsocGM_08605</name>
</gene>
<feature type="transmembrane region" description="Helical" evidence="6">
    <location>
        <begin position="156"/>
        <end position="174"/>
    </location>
</feature>
<reference evidence="7 8" key="2">
    <citation type="submission" date="2019-01" db="EMBL/GenBank/DDBJ databases">
        <title>Tautonia sociabilis, a novel thermotolerant planctomycete of Isosphaeraceae family, isolated from a 4000 m deep subterranean habitat.</title>
        <authorList>
            <person name="Kovaleva O.L."/>
            <person name="Elcheninov A.G."/>
            <person name="Van Heerden E."/>
            <person name="Toshchakov S.V."/>
            <person name="Novikov A."/>
            <person name="Bonch-Osmolovskaya E.A."/>
            <person name="Kublanov I.V."/>
        </authorList>
    </citation>
    <scope>NUCLEOTIDE SEQUENCE [LARGE SCALE GENOMIC DNA]</scope>
    <source>
        <strain evidence="7 8">GM2012</strain>
    </source>
</reference>
<evidence type="ECO:0000256" key="4">
    <source>
        <dbReference type="ARBA" id="ARBA00022989"/>
    </source>
</evidence>
<dbReference type="GO" id="GO:0016020">
    <property type="term" value="C:membrane"/>
    <property type="evidence" value="ECO:0007669"/>
    <property type="project" value="UniProtKB-SubCell"/>
</dbReference>
<sequence>MRLKPYLQLVRLPNVFTAAADSLSGFLIVGGALADVGRWLPLAVASMAIYAAGIALNDVFDLELDRIERPGRPLPSGRVSVRFAKVLSAVLLGAGLASASVSGMTPAVVALVLVVSVVSYDAGIRRSVLGPELMGACRGLNVLLGMSLAPGFGGPAAWAVAVGIAVFIVGVTWISRFETEVGRRAAPAAGIVLQGLGVGMLAGAGLAGRADPGLHPQGGILPALPGLIVLLLAAGRVARESGRAVWDPRPETLQRAVKAGVLSLIWLHVGVVACVRGPVEAMAVAVLWLPSAIAARWIDST</sequence>
<evidence type="ECO:0000256" key="5">
    <source>
        <dbReference type="ARBA" id="ARBA00023136"/>
    </source>
</evidence>
<dbReference type="RefSeq" id="WP_126724897.1">
    <property type="nucleotide sequence ID" value="NZ_RYZH01000013.1"/>
</dbReference>
<accession>A0A432MLV9</accession>
<proteinExistence type="predicted"/>
<feature type="transmembrane region" description="Helical" evidence="6">
    <location>
        <begin position="186"/>
        <end position="207"/>
    </location>
</feature>
<dbReference type="Proteomes" id="UP000280296">
    <property type="component" value="Unassembled WGS sequence"/>
</dbReference>
<dbReference type="PANTHER" id="PTHR42723:SF1">
    <property type="entry name" value="CHLOROPHYLL SYNTHASE, CHLOROPLASTIC"/>
    <property type="match status" value="1"/>
</dbReference>
<evidence type="ECO:0000256" key="1">
    <source>
        <dbReference type="ARBA" id="ARBA00004141"/>
    </source>
</evidence>
<feature type="transmembrane region" description="Helical" evidence="6">
    <location>
        <begin position="12"/>
        <end position="33"/>
    </location>
</feature>
<evidence type="ECO:0000256" key="3">
    <source>
        <dbReference type="ARBA" id="ARBA00022692"/>
    </source>
</evidence>
<keyword evidence="5 6" id="KW-0472">Membrane</keyword>
<keyword evidence="3 6" id="KW-0812">Transmembrane</keyword>
<dbReference type="CDD" id="cd13964">
    <property type="entry name" value="PT_UbiA_1"/>
    <property type="match status" value="1"/>
</dbReference>
<feature type="transmembrane region" description="Helical" evidence="6">
    <location>
        <begin position="39"/>
        <end position="60"/>
    </location>
</feature>
<dbReference type="OrthoDB" id="2908954at2"/>
<comment type="subcellular location">
    <subcellularLocation>
        <location evidence="1">Membrane</location>
        <topology evidence="1">Multi-pass membrane protein</topology>
    </subcellularLocation>
</comment>
<organism evidence="7 8">
    <name type="scientific">Tautonia sociabilis</name>
    <dbReference type="NCBI Taxonomy" id="2080755"/>
    <lineage>
        <taxon>Bacteria</taxon>
        <taxon>Pseudomonadati</taxon>
        <taxon>Planctomycetota</taxon>
        <taxon>Planctomycetia</taxon>
        <taxon>Isosphaerales</taxon>
        <taxon>Isosphaeraceae</taxon>
        <taxon>Tautonia</taxon>
    </lineage>
</organism>
<dbReference type="AlphaFoldDB" id="A0A432MLV9"/>